<dbReference type="Proteomes" id="UP000824890">
    <property type="component" value="Unassembled WGS sequence"/>
</dbReference>
<dbReference type="SUPFAM" id="SSF144000">
    <property type="entry name" value="Oxysterol-binding protein-like"/>
    <property type="match status" value="1"/>
</dbReference>
<organism evidence="2 3">
    <name type="scientific">Brassica napus</name>
    <name type="common">Rape</name>
    <dbReference type="NCBI Taxonomy" id="3708"/>
    <lineage>
        <taxon>Eukaryota</taxon>
        <taxon>Viridiplantae</taxon>
        <taxon>Streptophyta</taxon>
        <taxon>Embryophyta</taxon>
        <taxon>Tracheophyta</taxon>
        <taxon>Spermatophyta</taxon>
        <taxon>Magnoliopsida</taxon>
        <taxon>eudicotyledons</taxon>
        <taxon>Gunneridae</taxon>
        <taxon>Pentapetalae</taxon>
        <taxon>rosids</taxon>
        <taxon>malvids</taxon>
        <taxon>Brassicales</taxon>
        <taxon>Brassicaceae</taxon>
        <taxon>Brassiceae</taxon>
        <taxon>Brassica</taxon>
    </lineage>
</organism>
<sequence length="223" mass="25126">MSSASYAPINPSGFQLGPSTEGRVTGSVGVTKTQRRRPHAWKRRNAGKDLKVSFALEPEERGRGRFYFDQRMIGKEWFEEAVIKGWNMANLNGVTHIMDRIASCRKELARWKRGSNINARSNIERLSSKLEINSFDTAPATLLASDSRLRPDRYALEQGDLSKAGSEKHRSHLRRGGDIEIYQYNGKYTEHRDAAASSSGASDEVDLKSIEFNPWQYGNVSTE</sequence>
<evidence type="ECO:0000313" key="2">
    <source>
        <dbReference type="EMBL" id="KAH0860053.1"/>
    </source>
</evidence>
<comment type="caution">
    <text evidence="2">The sequence shown here is derived from an EMBL/GenBank/DDBJ whole genome shotgun (WGS) entry which is preliminary data.</text>
</comment>
<keyword evidence="3" id="KW-1185">Reference proteome</keyword>
<evidence type="ECO:0000313" key="3">
    <source>
        <dbReference type="Proteomes" id="UP000824890"/>
    </source>
</evidence>
<reference evidence="2 3" key="1">
    <citation type="submission" date="2021-05" db="EMBL/GenBank/DDBJ databases">
        <title>Genome Assembly of Synthetic Allotetraploid Brassica napus Reveals Homoeologous Exchanges between Subgenomes.</title>
        <authorList>
            <person name="Davis J.T."/>
        </authorList>
    </citation>
    <scope>NUCLEOTIDE SEQUENCE [LARGE SCALE GENOMIC DNA]</scope>
    <source>
        <strain evidence="3">cv. Da-Ae</strain>
        <tissue evidence="2">Seedling</tissue>
    </source>
</reference>
<gene>
    <name evidence="2" type="ORF">HID58_088314</name>
</gene>
<evidence type="ECO:0000256" key="1">
    <source>
        <dbReference type="SAM" id="MobiDB-lite"/>
    </source>
</evidence>
<dbReference type="InterPro" id="IPR037239">
    <property type="entry name" value="OSBP_sf"/>
</dbReference>
<proteinExistence type="predicted"/>
<name>A0ABQ7XYF5_BRANA</name>
<accession>A0ABQ7XYF5</accession>
<dbReference type="EMBL" id="JAGKQM010000019">
    <property type="protein sequence ID" value="KAH0860053.1"/>
    <property type="molecule type" value="Genomic_DNA"/>
</dbReference>
<protein>
    <submittedName>
        <fullName evidence="2">Uncharacterized protein</fullName>
    </submittedName>
</protein>
<feature type="region of interest" description="Disordered" evidence="1">
    <location>
        <begin position="1"/>
        <end position="38"/>
    </location>
</feature>